<accession>A0A9P1M201</accession>
<protein>
    <submittedName>
        <fullName evidence="1">Uncharacterized protein</fullName>
    </submittedName>
</protein>
<dbReference type="EMBL" id="CAMXCT030006643">
    <property type="protein sequence ID" value="CAL4804870.1"/>
    <property type="molecule type" value="Genomic_DNA"/>
</dbReference>
<dbReference type="AlphaFoldDB" id="A0A9P1M201"/>
<keyword evidence="3" id="KW-1185">Reference proteome</keyword>
<dbReference type="EMBL" id="CAMXCT020006643">
    <property type="protein sequence ID" value="CAL1170933.1"/>
    <property type="molecule type" value="Genomic_DNA"/>
</dbReference>
<dbReference type="EMBL" id="CAMXCT010006643">
    <property type="protein sequence ID" value="CAI4017558.1"/>
    <property type="molecule type" value="Genomic_DNA"/>
</dbReference>
<evidence type="ECO:0000313" key="3">
    <source>
        <dbReference type="Proteomes" id="UP001152797"/>
    </source>
</evidence>
<evidence type="ECO:0000313" key="1">
    <source>
        <dbReference type="EMBL" id="CAI4017558.1"/>
    </source>
</evidence>
<gene>
    <name evidence="1" type="ORF">C1SCF055_LOCUS42194</name>
</gene>
<proteinExistence type="predicted"/>
<dbReference type="Proteomes" id="UP001152797">
    <property type="component" value="Unassembled WGS sequence"/>
</dbReference>
<name>A0A9P1M201_9DINO</name>
<sequence length="307" mass="33983">MVFDFQVRDGSALRTSLRNCIANHTIGWTQTQLTLRKIIEDIEGAPVYDAIMPRDEVCHILSELAEPSHWDFLTEITYETANEFDPHGHSLATDAALPPSPLSRRPGDFQWYLDELGRKGNLEGLYVVSLDSVIDSTWGDIGNSTTQKFWLNAQRSGVIGFLSGTPCCTWSTLCKGVVTLSTPLSRQTRRRQAYGDCADSTKRTGLLTLHLPDLPRYLRANAVCAHLPRAQTIGTDEHGQFRTAKLKEYPPALCKALAEGFFSILTPYTVTEETPNALKDFTARCAQMACTDMGTHIGAGCLAKTRI</sequence>
<reference evidence="1" key="1">
    <citation type="submission" date="2022-10" db="EMBL/GenBank/DDBJ databases">
        <authorList>
            <person name="Chen Y."/>
            <person name="Dougan E. K."/>
            <person name="Chan C."/>
            <person name="Rhodes N."/>
            <person name="Thang M."/>
        </authorList>
    </citation>
    <scope>NUCLEOTIDE SEQUENCE</scope>
</reference>
<organism evidence="1">
    <name type="scientific">Cladocopium goreaui</name>
    <dbReference type="NCBI Taxonomy" id="2562237"/>
    <lineage>
        <taxon>Eukaryota</taxon>
        <taxon>Sar</taxon>
        <taxon>Alveolata</taxon>
        <taxon>Dinophyceae</taxon>
        <taxon>Suessiales</taxon>
        <taxon>Symbiodiniaceae</taxon>
        <taxon>Cladocopium</taxon>
    </lineage>
</organism>
<comment type="caution">
    <text evidence="1">The sequence shown here is derived from an EMBL/GenBank/DDBJ whole genome shotgun (WGS) entry which is preliminary data.</text>
</comment>
<reference evidence="2" key="2">
    <citation type="submission" date="2024-04" db="EMBL/GenBank/DDBJ databases">
        <authorList>
            <person name="Chen Y."/>
            <person name="Shah S."/>
            <person name="Dougan E. K."/>
            <person name="Thang M."/>
            <person name="Chan C."/>
        </authorList>
    </citation>
    <scope>NUCLEOTIDE SEQUENCE [LARGE SCALE GENOMIC DNA]</scope>
</reference>
<evidence type="ECO:0000313" key="2">
    <source>
        <dbReference type="EMBL" id="CAL1170933.1"/>
    </source>
</evidence>